<feature type="compositionally biased region" description="Low complexity" evidence="1">
    <location>
        <begin position="265"/>
        <end position="276"/>
    </location>
</feature>
<feature type="region of interest" description="Disordered" evidence="1">
    <location>
        <begin position="33"/>
        <end position="55"/>
    </location>
</feature>
<dbReference type="EMBL" id="KZ819188">
    <property type="protein sequence ID" value="PWZ03025.1"/>
    <property type="molecule type" value="Genomic_DNA"/>
</dbReference>
<feature type="compositionally biased region" description="Basic residues" evidence="1">
    <location>
        <begin position="187"/>
        <end position="197"/>
    </location>
</feature>
<evidence type="ECO:0000313" key="3">
    <source>
        <dbReference type="Proteomes" id="UP000246740"/>
    </source>
</evidence>
<keyword evidence="3" id="KW-1185">Reference proteome</keyword>
<reference evidence="2 3" key="1">
    <citation type="journal article" date="2018" name="Mol. Biol. Evol.">
        <title>Broad Genomic Sampling Reveals a Smut Pathogenic Ancestry of the Fungal Clade Ustilaginomycotina.</title>
        <authorList>
            <person name="Kijpornyongpan T."/>
            <person name="Mondo S.J."/>
            <person name="Barry K."/>
            <person name="Sandor L."/>
            <person name="Lee J."/>
            <person name="Lipzen A."/>
            <person name="Pangilinan J."/>
            <person name="LaButti K."/>
            <person name="Hainaut M."/>
            <person name="Henrissat B."/>
            <person name="Grigoriev I.V."/>
            <person name="Spatafora J.W."/>
            <person name="Aime M.C."/>
        </authorList>
    </citation>
    <scope>NUCLEOTIDE SEQUENCE [LARGE SCALE GENOMIC DNA]</scope>
    <source>
        <strain evidence="2 3">MCA 3645</strain>
    </source>
</reference>
<feature type="region of interest" description="Disordered" evidence="1">
    <location>
        <begin position="86"/>
        <end position="120"/>
    </location>
</feature>
<accession>A0A317XXK5</accession>
<organism evidence="2 3">
    <name type="scientific">Testicularia cyperi</name>
    <dbReference type="NCBI Taxonomy" id="1882483"/>
    <lineage>
        <taxon>Eukaryota</taxon>
        <taxon>Fungi</taxon>
        <taxon>Dikarya</taxon>
        <taxon>Basidiomycota</taxon>
        <taxon>Ustilaginomycotina</taxon>
        <taxon>Ustilaginomycetes</taxon>
        <taxon>Ustilaginales</taxon>
        <taxon>Anthracoideaceae</taxon>
        <taxon>Testicularia</taxon>
    </lineage>
</organism>
<feature type="compositionally biased region" description="Basic and acidic residues" evidence="1">
    <location>
        <begin position="313"/>
        <end position="328"/>
    </location>
</feature>
<feature type="region of interest" description="Disordered" evidence="1">
    <location>
        <begin position="258"/>
        <end position="277"/>
    </location>
</feature>
<evidence type="ECO:0000313" key="2">
    <source>
        <dbReference type="EMBL" id="PWZ03025.1"/>
    </source>
</evidence>
<sequence>MMRTASSQALNLPYRNDLEDHLATTQQVEPVVRRKRRKKGAAVALEPPSAGRHSMALRARRVAEQPSSEVDLVEVVVPVPSKSLKKRYRTPRQEPRATVPRIPTAVPAPPPPSARRKPPRQAVKALTPATKPVQNFTRGSRAPTAPRNAAGIKSEPIINWSHAYAYDTPVQDAARSPDPESEYPVAKHTRNRRRKPPTHIDTGTLFASTQAAARQRQRSPFDSPPQWLSQSTFSRTTITSASQRRSWTSNEHVNRPNAAYVRKCSPPSTSTPFASPYKLLGSQEYPISVASSDDEDAEESDFVEDGARLSDFFSKEEEGDLRSPERPRSQYTPTKRAASSRRSTTASTNSSTLPLALLRQERHQSQLTSFFDIARTSLHTCEVKGTSERISTRSFLVFSTTTARHIHTRLAQLRRDYAPNELPDAEHDFLTELELHLSLIVQAGNLAFERDDNSLELDMASADCLVRIRCASAMLG</sequence>
<evidence type="ECO:0000256" key="1">
    <source>
        <dbReference type="SAM" id="MobiDB-lite"/>
    </source>
</evidence>
<gene>
    <name evidence="2" type="ORF">BCV70DRAFT_10030</name>
</gene>
<dbReference type="AlphaFoldDB" id="A0A317XXK5"/>
<name>A0A317XXK5_9BASI</name>
<feature type="region of interest" description="Disordered" evidence="1">
    <location>
        <begin position="170"/>
        <end position="253"/>
    </location>
</feature>
<dbReference type="InParanoid" id="A0A317XXK5"/>
<feature type="region of interest" description="Disordered" evidence="1">
    <location>
        <begin position="313"/>
        <end position="354"/>
    </location>
</feature>
<feature type="compositionally biased region" description="Low complexity" evidence="1">
    <location>
        <begin position="332"/>
        <end position="354"/>
    </location>
</feature>
<feature type="compositionally biased region" description="Polar residues" evidence="1">
    <location>
        <begin position="226"/>
        <end position="251"/>
    </location>
</feature>
<proteinExistence type="predicted"/>
<dbReference type="Proteomes" id="UP000246740">
    <property type="component" value="Unassembled WGS sequence"/>
</dbReference>
<protein>
    <submittedName>
        <fullName evidence="2">Uncharacterized protein</fullName>
    </submittedName>
</protein>